<dbReference type="PRINTS" id="PR00838">
    <property type="entry name" value="V5ALLERGEN"/>
</dbReference>
<dbReference type="InterPro" id="IPR001283">
    <property type="entry name" value="CRISP-related"/>
</dbReference>
<feature type="domain" description="SCP" evidence="1">
    <location>
        <begin position="56"/>
        <end position="213"/>
    </location>
</feature>
<dbReference type="InterPro" id="IPR002413">
    <property type="entry name" value="V5_allergen-like"/>
</dbReference>
<dbReference type="CDD" id="cd05380">
    <property type="entry name" value="CAP_euk"/>
    <property type="match status" value="1"/>
</dbReference>
<dbReference type="InterPro" id="IPR014044">
    <property type="entry name" value="CAP_dom"/>
</dbReference>
<dbReference type="Pfam" id="PF00188">
    <property type="entry name" value="CAP"/>
    <property type="match status" value="1"/>
</dbReference>
<proteinExistence type="predicted"/>
<dbReference type="SUPFAM" id="SSF55797">
    <property type="entry name" value="PR-1-like"/>
    <property type="match status" value="1"/>
</dbReference>
<name>A0AAN8J2B5_TRICO</name>
<dbReference type="PANTHER" id="PTHR10334">
    <property type="entry name" value="CYSTEINE-RICH SECRETORY PROTEIN-RELATED"/>
    <property type="match status" value="1"/>
</dbReference>
<evidence type="ECO:0000313" key="3">
    <source>
        <dbReference type="Proteomes" id="UP001331761"/>
    </source>
</evidence>
<gene>
    <name evidence="2" type="ORF">GCK32_003733</name>
</gene>
<comment type="caution">
    <text evidence="2">The sequence shown here is derived from an EMBL/GenBank/DDBJ whole genome shotgun (WGS) entry which is preliminary data.</text>
</comment>
<accession>A0AAN8J2B5</accession>
<evidence type="ECO:0000259" key="1">
    <source>
        <dbReference type="SMART" id="SM00198"/>
    </source>
</evidence>
<reference evidence="2 3" key="1">
    <citation type="submission" date="2019-10" db="EMBL/GenBank/DDBJ databases">
        <title>Assembly and Annotation for the nematode Trichostrongylus colubriformis.</title>
        <authorList>
            <person name="Martin J."/>
        </authorList>
    </citation>
    <scope>NUCLEOTIDE SEQUENCE [LARGE SCALE GENOMIC DNA]</scope>
    <source>
        <strain evidence="2">G859</strain>
        <tissue evidence="2">Whole worm</tissue>
    </source>
</reference>
<sequence>MDNKSTSNSTTTYGPTFISPSTGFCVDDEREDTLLCTPAWAAWAGSCPKWKGMSDDVRWAFVNKHNEYRSLVAKGNAPNPRYGGFAPKAARMFKVSYDCDIEKNMMAWIEKCQWGHSPRSARQGLGENLWMISLPDYDKWESAVNATGSWFDELRQFGVPVDNVFSVDVSRKGVGHYTQLVSQRSDRIGCAVKSCPGMTYAGCQYKEPGNFINSYIYETDTCIAKPIFQVNAIQDDSNGNSTLSR</sequence>
<keyword evidence="3" id="KW-1185">Reference proteome</keyword>
<dbReference type="AlphaFoldDB" id="A0AAN8J2B5"/>
<dbReference type="EMBL" id="WIXE01008438">
    <property type="protein sequence ID" value="KAK5979324.1"/>
    <property type="molecule type" value="Genomic_DNA"/>
</dbReference>
<dbReference type="InterPro" id="IPR035940">
    <property type="entry name" value="CAP_sf"/>
</dbReference>
<dbReference type="SMART" id="SM00198">
    <property type="entry name" value="SCP"/>
    <property type="match status" value="1"/>
</dbReference>
<dbReference type="Gene3D" id="3.40.33.10">
    <property type="entry name" value="CAP"/>
    <property type="match status" value="1"/>
</dbReference>
<dbReference type="PRINTS" id="PR00837">
    <property type="entry name" value="V5TPXLIKE"/>
</dbReference>
<dbReference type="Proteomes" id="UP001331761">
    <property type="component" value="Unassembled WGS sequence"/>
</dbReference>
<protein>
    <submittedName>
        <fullName evidence="2">C-type single domain activation associated secreted protein ASP3</fullName>
    </submittedName>
</protein>
<organism evidence="2 3">
    <name type="scientific">Trichostrongylus colubriformis</name>
    <name type="common">Black scour worm</name>
    <dbReference type="NCBI Taxonomy" id="6319"/>
    <lineage>
        <taxon>Eukaryota</taxon>
        <taxon>Metazoa</taxon>
        <taxon>Ecdysozoa</taxon>
        <taxon>Nematoda</taxon>
        <taxon>Chromadorea</taxon>
        <taxon>Rhabditida</taxon>
        <taxon>Rhabditina</taxon>
        <taxon>Rhabditomorpha</taxon>
        <taxon>Strongyloidea</taxon>
        <taxon>Trichostrongylidae</taxon>
        <taxon>Trichostrongylus</taxon>
    </lineage>
</organism>
<evidence type="ECO:0000313" key="2">
    <source>
        <dbReference type="EMBL" id="KAK5979324.1"/>
    </source>
</evidence>